<keyword evidence="4 5" id="KW-0472">Membrane</keyword>
<comment type="subcellular location">
    <subcellularLocation>
        <location evidence="1">Membrane</location>
        <topology evidence="1">Multi-pass membrane protein</topology>
    </subcellularLocation>
</comment>
<evidence type="ECO:0000313" key="8">
    <source>
        <dbReference type="Proteomes" id="UP000030140"/>
    </source>
</evidence>
<comment type="caution">
    <text evidence="7">The sequence shown here is derived from an EMBL/GenBank/DDBJ whole genome shotgun (WGS) entry which is preliminary data.</text>
</comment>
<dbReference type="InterPro" id="IPR010432">
    <property type="entry name" value="RDD"/>
</dbReference>
<evidence type="ECO:0000256" key="4">
    <source>
        <dbReference type="ARBA" id="ARBA00023136"/>
    </source>
</evidence>
<feature type="domain" description="RDD" evidence="6">
    <location>
        <begin position="18"/>
        <end position="146"/>
    </location>
</feature>
<dbReference type="RefSeq" id="WP_035324944.1">
    <property type="nucleotide sequence ID" value="NZ_CP015125.1"/>
</dbReference>
<accession>A0A0A2GTV5</accession>
<gene>
    <name evidence="7" type="ORF">NV36_03065</name>
</gene>
<sequence>MDNFQIETAQNVSIYQNVASIGDRILAYIVDLLIIIAYWVVSIFIIAQFGLDSQAMGDIWAYYLVLGLPIFLYYILFETFWDGKTPGKAVMKIRVVKLDGSKPGFGSYFVRWLMRIIDIAGSSGGIAVVSILMSDKGQRLGDMAAGTTVITEKKRARLSDSLIVDIPENYIPTYPQVTVFNDKDVQLIKTLFKDAKRNGNHNVIIKLADRLKEKMDVTPEETNVAFVERVLADYNYYTQQ</sequence>
<dbReference type="AlphaFoldDB" id="A0A0A2GTV5"/>
<dbReference type="PANTHER" id="PTHR38480:SF1">
    <property type="entry name" value="SLR0254 PROTEIN"/>
    <property type="match status" value="1"/>
</dbReference>
<evidence type="ECO:0000256" key="1">
    <source>
        <dbReference type="ARBA" id="ARBA00004141"/>
    </source>
</evidence>
<keyword evidence="8" id="KW-1185">Reference proteome</keyword>
<protein>
    <submittedName>
        <fullName evidence="7">Transporter</fullName>
    </submittedName>
</protein>
<evidence type="ECO:0000259" key="6">
    <source>
        <dbReference type="Pfam" id="PF06271"/>
    </source>
</evidence>
<dbReference type="PATRIC" id="fig|1300343.5.peg.1926"/>
<dbReference type="Proteomes" id="UP000030140">
    <property type="component" value="Unassembled WGS sequence"/>
</dbReference>
<feature type="transmembrane region" description="Helical" evidence="5">
    <location>
        <begin position="59"/>
        <end position="77"/>
    </location>
</feature>
<dbReference type="OrthoDB" id="9814143at2"/>
<dbReference type="PANTHER" id="PTHR38480">
    <property type="entry name" value="SLR0254 PROTEIN"/>
    <property type="match status" value="1"/>
</dbReference>
<dbReference type="EMBL" id="JSAQ01000001">
    <property type="protein sequence ID" value="KGO05923.1"/>
    <property type="molecule type" value="Genomic_DNA"/>
</dbReference>
<proteinExistence type="predicted"/>
<dbReference type="Pfam" id="PF06271">
    <property type="entry name" value="RDD"/>
    <property type="match status" value="1"/>
</dbReference>
<evidence type="ECO:0000256" key="3">
    <source>
        <dbReference type="ARBA" id="ARBA00022989"/>
    </source>
</evidence>
<name>A0A0A2GTV5_9FLAO</name>
<reference evidence="7 8" key="1">
    <citation type="submission" date="2014-10" db="EMBL/GenBank/DDBJ databases">
        <title>Draft genome sequence of the proteorhodopsin-containing marine bacterium Dokdonia donghaensis.</title>
        <authorList>
            <person name="Gomez-Consarnau L."/>
            <person name="Gonzalez J.M."/>
            <person name="Riedel T."/>
            <person name="Jaenicke S."/>
            <person name="Wagner-Doebler I."/>
            <person name="Fuhrman J.A."/>
        </authorList>
    </citation>
    <scope>NUCLEOTIDE SEQUENCE [LARGE SCALE GENOMIC DNA]</scope>
    <source>
        <strain evidence="7 8">DSW-1</strain>
    </source>
</reference>
<dbReference type="GO" id="GO:0016020">
    <property type="term" value="C:membrane"/>
    <property type="evidence" value="ECO:0007669"/>
    <property type="project" value="UniProtKB-SubCell"/>
</dbReference>
<feature type="transmembrane region" description="Helical" evidence="5">
    <location>
        <begin position="112"/>
        <end position="133"/>
    </location>
</feature>
<feature type="transmembrane region" description="Helical" evidence="5">
    <location>
        <begin position="25"/>
        <end position="47"/>
    </location>
</feature>
<keyword evidence="3 5" id="KW-1133">Transmembrane helix</keyword>
<keyword evidence="2 5" id="KW-0812">Transmembrane</keyword>
<evidence type="ECO:0000256" key="2">
    <source>
        <dbReference type="ARBA" id="ARBA00022692"/>
    </source>
</evidence>
<evidence type="ECO:0000313" key="7">
    <source>
        <dbReference type="EMBL" id="KGO05923.1"/>
    </source>
</evidence>
<evidence type="ECO:0000256" key="5">
    <source>
        <dbReference type="SAM" id="Phobius"/>
    </source>
</evidence>
<organism evidence="7 8">
    <name type="scientific">Dokdonia donghaensis DSW-1</name>
    <dbReference type="NCBI Taxonomy" id="1300343"/>
    <lineage>
        <taxon>Bacteria</taxon>
        <taxon>Pseudomonadati</taxon>
        <taxon>Bacteroidota</taxon>
        <taxon>Flavobacteriia</taxon>
        <taxon>Flavobacteriales</taxon>
        <taxon>Flavobacteriaceae</taxon>
        <taxon>Dokdonia</taxon>
    </lineage>
</organism>
<dbReference type="KEGG" id="ddo:I597_1917"/>